<evidence type="ECO:0000313" key="2">
    <source>
        <dbReference type="EMBL" id="GFY87752.1"/>
    </source>
</evidence>
<dbReference type="Proteomes" id="UP000585474">
    <property type="component" value="Unassembled WGS sequence"/>
</dbReference>
<dbReference type="EMBL" id="BJWL01000005">
    <property type="protein sequence ID" value="GFY87752.1"/>
    <property type="molecule type" value="Genomic_DNA"/>
</dbReference>
<feature type="compositionally biased region" description="Basic and acidic residues" evidence="1">
    <location>
        <begin position="1"/>
        <end position="15"/>
    </location>
</feature>
<keyword evidence="3" id="KW-1185">Reference proteome</keyword>
<gene>
    <name evidence="2" type="ORF">Acr_05g0013910</name>
</gene>
<reference evidence="2 3" key="1">
    <citation type="submission" date="2019-07" db="EMBL/GenBank/DDBJ databases">
        <title>De Novo Assembly of kiwifruit Actinidia rufa.</title>
        <authorList>
            <person name="Sugita-Konishi S."/>
            <person name="Sato K."/>
            <person name="Mori E."/>
            <person name="Abe Y."/>
            <person name="Kisaki G."/>
            <person name="Hamano K."/>
            <person name="Suezawa K."/>
            <person name="Otani M."/>
            <person name="Fukuda T."/>
            <person name="Manabe T."/>
            <person name="Gomi K."/>
            <person name="Tabuchi M."/>
            <person name="Akimitsu K."/>
            <person name="Kataoka I."/>
        </authorList>
    </citation>
    <scope>NUCLEOTIDE SEQUENCE [LARGE SCALE GENOMIC DNA]</scope>
    <source>
        <strain evidence="3">cv. Fuchu</strain>
    </source>
</reference>
<feature type="region of interest" description="Disordered" evidence="1">
    <location>
        <begin position="1"/>
        <end position="29"/>
    </location>
</feature>
<protein>
    <submittedName>
        <fullName evidence="2">Uncharacterized protein</fullName>
    </submittedName>
</protein>
<comment type="caution">
    <text evidence="2">The sequence shown here is derived from an EMBL/GenBank/DDBJ whole genome shotgun (WGS) entry which is preliminary data.</text>
</comment>
<sequence length="205" mass="23035">MAREEASSKFMRTREATTPSHGSSPTHLLHHCRHKSTDIETEILEAEAPPMASSDDHEIGKLRRESYRHLRADEGAIHRDQEVKKEYKLPGERDASNAAITEARGEVAVIQKHLNKALGQLGELKKIVSRPVFERVYNRGIDRVDNNYDKQMANLHPGIFLDGWLACLKEVRVPPKTSCLESDSPRSRASGPLSSLFSTRAALFQ</sequence>
<dbReference type="AlphaFoldDB" id="A0A7J0EN62"/>
<feature type="compositionally biased region" description="Polar residues" evidence="1">
    <location>
        <begin position="16"/>
        <end position="26"/>
    </location>
</feature>
<accession>A0A7J0EN62</accession>
<organism evidence="2 3">
    <name type="scientific">Actinidia rufa</name>
    <dbReference type="NCBI Taxonomy" id="165716"/>
    <lineage>
        <taxon>Eukaryota</taxon>
        <taxon>Viridiplantae</taxon>
        <taxon>Streptophyta</taxon>
        <taxon>Embryophyta</taxon>
        <taxon>Tracheophyta</taxon>
        <taxon>Spermatophyta</taxon>
        <taxon>Magnoliopsida</taxon>
        <taxon>eudicotyledons</taxon>
        <taxon>Gunneridae</taxon>
        <taxon>Pentapetalae</taxon>
        <taxon>asterids</taxon>
        <taxon>Ericales</taxon>
        <taxon>Actinidiaceae</taxon>
        <taxon>Actinidia</taxon>
    </lineage>
</organism>
<name>A0A7J0EN62_9ERIC</name>
<evidence type="ECO:0000256" key="1">
    <source>
        <dbReference type="SAM" id="MobiDB-lite"/>
    </source>
</evidence>
<proteinExistence type="predicted"/>
<evidence type="ECO:0000313" key="3">
    <source>
        <dbReference type="Proteomes" id="UP000585474"/>
    </source>
</evidence>